<evidence type="ECO:0000313" key="1">
    <source>
        <dbReference type="EMBL" id="OXU26574.1"/>
    </source>
</evidence>
<keyword evidence="2" id="KW-1185">Reference proteome</keyword>
<dbReference type="AlphaFoldDB" id="A0A232F6T7"/>
<evidence type="ECO:0000313" key="2">
    <source>
        <dbReference type="Proteomes" id="UP000215335"/>
    </source>
</evidence>
<gene>
    <name evidence="1" type="ORF">TSAR_012199</name>
</gene>
<organism evidence="1 2">
    <name type="scientific">Trichomalopsis sarcophagae</name>
    <dbReference type="NCBI Taxonomy" id="543379"/>
    <lineage>
        <taxon>Eukaryota</taxon>
        <taxon>Metazoa</taxon>
        <taxon>Ecdysozoa</taxon>
        <taxon>Arthropoda</taxon>
        <taxon>Hexapoda</taxon>
        <taxon>Insecta</taxon>
        <taxon>Pterygota</taxon>
        <taxon>Neoptera</taxon>
        <taxon>Endopterygota</taxon>
        <taxon>Hymenoptera</taxon>
        <taxon>Apocrita</taxon>
        <taxon>Proctotrupomorpha</taxon>
        <taxon>Chalcidoidea</taxon>
        <taxon>Pteromalidae</taxon>
        <taxon>Pteromalinae</taxon>
        <taxon>Trichomalopsis</taxon>
    </lineage>
</organism>
<proteinExistence type="predicted"/>
<name>A0A232F6T7_9HYME</name>
<sequence length="128" mass="13699">MASTGDGAGSERGGSEGCEVIINRLIQDGDNFNEKISDVAAFALLSTVLSALQKSDITSTRVLRMRRPDRAQRNGTTTTKSVTPRGVLPSLVVKLASLGLVREVMRAKSTLANNYLTTNDIKKNAFTA</sequence>
<dbReference type="Proteomes" id="UP000215335">
    <property type="component" value="Unassembled WGS sequence"/>
</dbReference>
<accession>A0A232F6T7</accession>
<comment type="caution">
    <text evidence="1">The sequence shown here is derived from an EMBL/GenBank/DDBJ whole genome shotgun (WGS) entry which is preliminary data.</text>
</comment>
<protein>
    <submittedName>
        <fullName evidence="1">Uncharacterized protein</fullName>
    </submittedName>
</protein>
<reference evidence="1 2" key="1">
    <citation type="journal article" date="2017" name="Curr. Biol.">
        <title>The Evolution of Venom by Co-option of Single-Copy Genes.</title>
        <authorList>
            <person name="Martinson E.O."/>
            <person name="Mrinalini"/>
            <person name="Kelkar Y.D."/>
            <person name="Chang C.H."/>
            <person name="Werren J.H."/>
        </authorList>
    </citation>
    <scope>NUCLEOTIDE SEQUENCE [LARGE SCALE GENOMIC DNA]</scope>
    <source>
        <strain evidence="1 2">Alberta</strain>
        <tissue evidence="1">Whole body</tissue>
    </source>
</reference>
<dbReference type="EMBL" id="NNAY01000776">
    <property type="protein sequence ID" value="OXU26574.1"/>
    <property type="molecule type" value="Genomic_DNA"/>
</dbReference>